<dbReference type="Proteomes" id="UP000481583">
    <property type="component" value="Unassembled WGS sequence"/>
</dbReference>
<sequence>MTLDTSGTLDEAFDRLHECGPEFEGWLTNHGPMAVEALVRHGQAGAVHRWVDAYRGRLEELPAPGERISPEGWREALGDPKRLGDWPVFFTERLAAAPWRDVLAEWWPRLLPGLAGGATHVVIRTGHAVRALLEEEEEGASSTAPSAPRIAELGHALAYWAARYWALPVAAVPTGAYAPEDALAGVPGIPDPQVIGIHKRFAQLPQTPGFADALGALRPAASPEEARALLGEVVRAATHWYGAYAHGNPVMLVHAATAPNAVLRTLPALPRELWTPSYGAAWAASAAVTAMYRPGEAAALRGAAPDAEELFARVAEHGDEHAIKFVDTALDVGDEAALLAGVRAVESIDPVG</sequence>
<name>A0A6G4UCM7_9ACTN</name>
<comment type="caution">
    <text evidence="1">The sequence shown here is derived from an EMBL/GenBank/DDBJ whole genome shotgun (WGS) entry which is preliminary data.</text>
</comment>
<protein>
    <submittedName>
        <fullName evidence="1">Questin oxidase family protein</fullName>
    </submittedName>
</protein>
<reference evidence="1 2" key="1">
    <citation type="submission" date="2020-02" db="EMBL/GenBank/DDBJ databases">
        <title>Whole-genome analyses of novel actinobacteria.</title>
        <authorList>
            <person name="Sahin N."/>
        </authorList>
    </citation>
    <scope>NUCLEOTIDE SEQUENCE [LARGE SCALE GENOMIC DNA]</scope>
    <source>
        <strain evidence="1 2">A7024</strain>
    </source>
</reference>
<organism evidence="1 2">
    <name type="scientific">Streptomyces coryli</name>
    <dbReference type="NCBI Taxonomy" id="1128680"/>
    <lineage>
        <taxon>Bacteria</taxon>
        <taxon>Bacillati</taxon>
        <taxon>Actinomycetota</taxon>
        <taxon>Actinomycetes</taxon>
        <taxon>Kitasatosporales</taxon>
        <taxon>Streptomycetaceae</taxon>
        <taxon>Streptomyces</taxon>
    </lineage>
</organism>
<dbReference type="AlphaFoldDB" id="A0A6G4UCM7"/>
<evidence type="ECO:0000313" key="2">
    <source>
        <dbReference type="Proteomes" id="UP000481583"/>
    </source>
</evidence>
<gene>
    <name evidence="1" type="ORF">G5C51_36980</name>
</gene>
<evidence type="ECO:0000313" key="1">
    <source>
        <dbReference type="EMBL" id="NGN69470.1"/>
    </source>
</evidence>
<dbReference type="RefSeq" id="WP_165244440.1">
    <property type="nucleotide sequence ID" value="NZ_JAAKZV010000299.1"/>
</dbReference>
<accession>A0A6G4UCM7</accession>
<dbReference type="EMBL" id="JAAKZV010000299">
    <property type="protein sequence ID" value="NGN69470.1"/>
    <property type="molecule type" value="Genomic_DNA"/>
</dbReference>
<proteinExistence type="predicted"/>
<keyword evidence="2" id="KW-1185">Reference proteome</keyword>